<dbReference type="EMBL" id="MH898687">
    <property type="protein sequence ID" value="AYP69235.1"/>
    <property type="molecule type" value="Genomic_DNA"/>
</dbReference>
<feature type="transmembrane region" description="Helical" evidence="1">
    <location>
        <begin position="39"/>
        <end position="59"/>
    </location>
</feature>
<keyword evidence="1" id="KW-0812">Transmembrane</keyword>
<keyword evidence="3" id="KW-1185">Reference proteome</keyword>
<proteinExistence type="predicted"/>
<keyword evidence="1" id="KW-0472">Membrane</keyword>
<protein>
    <submittedName>
        <fullName evidence="2">Uncharacterized protein</fullName>
    </submittedName>
</protein>
<evidence type="ECO:0000256" key="1">
    <source>
        <dbReference type="SAM" id="Phobius"/>
    </source>
</evidence>
<organism evidence="2 3">
    <name type="scientific">Edwardsiella phage Edno5</name>
    <dbReference type="NCBI Taxonomy" id="2419942"/>
    <lineage>
        <taxon>Viruses</taxon>
        <taxon>Duplodnaviria</taxon>
        <taxon>Heunggongvirae</taxon>
        <taxon>Uroviricota</taxon>
        <taxon>Caudoviricetes</taxon>
        <taxon>Gofduovirus</taxon>
        <taxon>Gofduovirus edno5</taxon>
    </lineage>
</organism>
<name>A0A3G3BYE3_9CAUD</name>
<feature type="transmembrane region" description="Helical" evidence="1">
    <location>
        <begin position="12"/>
        <end position="33"/>
    </location>
</feature>
<keyword evidence="1" id="KW-1133">Transmembrane helix</keyword>
<evidence type="ECO:0000313" key="2">
    <source>
        <dbReference type="EMBL" id="AYP69235.1"/>
    </source>
</evidence>
<reference evidence="2 3" key="1">
    <citation type="submission" date="2018-09" db="EMBL/GenBank/DDBJ databases">
        <title>Genomic characterization of Edwardsiella anguillarum, isolated from Greek aquaculture.</title>
        <authorList>
            <person name="Katharios P."/>
            <person name="Kalatzis P.G."/>
            <person name="Kokkari C."/>
            <person name="Wang Q."/>
        </authorList>
    </citation>
    <scope>NUCLEOTIDE SEQUENCE [LARGE SCALE GENOMIC DNA]</scope>
</reference>
<sequence length="76" mass="8243">MSETARSVMKVIWLAVFFCSVIGFLQGVVMLLTQSEISAPQQAAAAAMGIAWAVIPYCAARSVQMLLPREVVIKKD</sequence>
<gene>
    <name evidence="2" type="ORF">Edno5_0019</name>
</gene>
<accession>A0A3G3BYE3</accession>
<dbReference type="Proteomes" id="UP000275234">
    <property type="component" value="Segment"/>
</dbReference>
<evidence type="ECO:0000313" key="3">
    <source>
        <dbReference type="Proteomes" id="UP000275234"/>
    </source>
</evidence>